<dbReference type="GeneID" id="106052582"/>
<dbReference type="Gene3D" id="3.40.50.300">
    <property type="entry name" value="P-loop containing nucleotide triphosphate hydrolases"/>
    <property type="match status" value="1"/>
</dbReference>
<dbReference type="PANTHER" id="PTHR11384">
    <property type="entry name" value="ATP-BINDING CASSETTE, SUB-FAMILY D MEMBER"/>
    <property type="match status" value="1"/>
</dbReference>
<dbReference type="GO" id="GO:0006635">
    <property type="term" value="P:fatty acid beta-oxidation"/>
    <property type="evidence" value="ECO:0007669"/>
    <property type="project" value="TreeGrafter"/>
</dbReference>
<gene>
    <name evidence="12" type="primary">LOC106052582</name>
</gene>
<evidence type="ECO:0000256" key="3">
    <source>
        <dbReference type="ARBA" id="ARBA00022692"/>
    </source>
</evidence>
<dbReference type="PANTHER" id="PTHR11384:SF59">
    <property type="entry name" value="LYSOSOMAL COBALAMIN TRANSPORTER ABCD4"/>
    <property type="match status" value="1"/>
</dbReference>
<evidence type="ECO:0000313" key="11">
    <source>
        <dbReference type="Proteomes" id="UP001165740"/>
    </source>
</evidence>
<dbReference type="SUPFAM" id="SSF90123">
    <property type="entry name" value="ABC transporter transmembrane region"/>
    <property type="match status" value="1"/>
</dbReference>
<evidence type="ECO:0000313" key="12">
    <source>
        <dbReference type="RefSeq" id="XP_055879341.1"/>
    </source>
</evidence>
<evidence type="ECO:0000259" key="9">
    <source>
        <dbReference type="PROSITE" id="PS50893"/>
    </source>
</evidence>
<dbReference type="CDD" id="cd03223">
    <property type="entry name" value="ABCD_peroxisomal_ALDP"/>
    <property type="match status" value="1"/>
</dbReference>
<keyword evidence="11" id="KW-1185">Reference proteome</keyword>
<organism evidence="11 12">
    <name type="scientific">Biomphalaria glabrata</name>
    <name type="common">Bloodfluke planorb</name>
    <name type="synonym">Freshwater snail</name>
    <dbReference type="NCBI Taxonomy" id="6526"/>
    <lineage>
        <taxon>Eukaryota</taxon>
        <taxon>Metazoa</taxon>
        <taxon>Spiralia</taxon>
        <taxon>Lophotrochozoa</taxon>
        <taxon>Mollusca</taxon>
        <taxon>Gastropoda</taxon>
        <taxon>Heterobranchia</taxon>
        <taxon>Euthyneura</taxon>
        <taxon>Panpulmonata</taxon>
        <taxon>Hygrophila</taxon>
        <taxon>Lymnaeoidea</taxon>
        <taxon>Planorbidae</taxon>
        <taxon>Biomphalaria</taxon>
    </lineage>
</organism>
<dbReference type="GO" id="GO:0005524">
    <property type="term" value="F:ATP binding"/>
    <property type="evidence" value="ECO:0007669"/>
    <property type="project" value="UniProtKB-KW"/>
</dbReference>
<keyword evidence="4" id="KW-0547">Nucleotide-binding</keyword>
<dbReference type="InterPro" id="IPR011527">
    <property type="entry name" value="ABC1_TM_dom"/>
</dbReference>
<evidence type="ECO:0000256" key="5">
    <source>
        <dbReference type="ARBA" id="ARBA00022840"/>
    </source>
</evidence>
<reference evidence="12" key="1">
    <citation type="submission" date="2025-08" db="UniProtKB">
        <authorList>
            <consortium name="RefSeq"/>
        </authorList>
    </citation>
    <scope>IDENTIFICATION</scope>
</reference>
<feature type="transmembrane region" description="Helical" evidence="8">
    <location>
        <begin position="44"/>
        <end position="67"/>
    </location>
</feature>
<dbReference type="Pfam" id="PF06472">
    <property type="entry name" value="ABC_membrane_2"/>
    <property type="match status" value="1"/>
</dbReference>
<dbReference type="InterPro" id="IPR036640">
    <property type="entry name" value="ABC1_TM_sf"/>
</dbReference>
<dbReference type="GO" id="GO:0007031">
    <property type="term" value="P:peroxisome organization"/>
    <property type="evidence" value="ECO:0007669"/>
    <property type="project" value="TreeGrafter"/>
</dbReference>
<feature type="domain" description="ABC transmembrane type-1" evidence="10">
    <location>
        <begin position="106"/>
        <end position="331"/>
    </location>
</feature>
<dbReference type="GO" id="GO:0016887">
    <property type="term" value="F:ATP hydrolysis activity"/>
    <property type="evidence" value="ECO:0007669"/>
    <property type="project" value="InterPro"/>
</dbReference>
<dbReference type="GO" id="GO:0015910">
    <property type="term" value="P:long-chain fatty acid import into peroxisome"/>
    <property type="evidence" value="ECO:0007669"/>
    <property type="project" value="TreeGrafter"/>
</dbReference>
<feature type="transmembrane region" description="Helical" evidence="8">
    <location>
        <begin position="192"/>
        <end position="217"/>
    </location>
</feature>
<dbReference type="InterPro" id="IPR027417">
    <property type="entry name" value="P-loop_NTPase"/>
</dbReference>
<dbReference type="GO" id="GO:0042760">
    <property type="term" value="P:very long-chain fatty acid catabolic process"/>
    <property type="evidence" value="ECO:0007669"/>
    <property type="project" value="TreeGrafter"/>
</dbReference>
<dbReference type="InterPro" id="IPR003593">
    <property type="entry name" value="AAA+_ATPase"/>
</dbReference>
<keyword evidence="7 8" id="KW-0472">Membrane</keyword>
<protein>
    <submittedName>
        <fullName evidence="12">Lysosomal cobalamin transporter ABCD4-like</fullName>
    </submittedName>
</protein>
<dbReference type="GO" id="GO:0005778">
    <property type="term" value="C:peroxisomal membrane"/>
    <property type="evidence" value="ECO:0007669"/>
    <property type="project" value="TreeGrafter"/>
</dbReference>
<dbReference type="Pfam" id="PF00005">
    <property type="entry name" value="ABC_tran"/>
    <property type="match status" value="1"/>
</dbReference>
<dbReference type="InterPro" id="IPR050835">
    <property type="entry name" value="ABC_transporter_sub-D"/>
</dbReference>
<dbReference type="Proteomes" id="UP001165740">
    <property type="component" value="Chromosome 3"/>
</dbReference>
<keyword evidence="2" id="KW-0813">Transport</keyword>
<dbReference type="PROSITE" id="PS00211">
    <property type="entry name" value="ABC_TRANSPORTER_1"/>
    <property type="match status" value="1"/>
</dbReference>
<feature type="transmembrane region" description="Helical" evidence="8">
    <location>
        <begin position="161"/>
        <end position="180"/>
    </location>
</feature>
<keyword evidence="5" id="KW-0067">ATP-binding</keyword>
<dbReference type="PROSITE" id="PS50929">
    <property type="entry name" value="ABC_TM1F"/>
    <property type="match status" value="1"/>
</dbReference>
<dbReference type="SMART" id="SM00382">
    <property type="entry name" value="AAA"/>
    <property type="match status" value="1"/>
</dbReference>
<dbReference type="AlphaFoldDB" id="A0A9W2ZWJ6"/>
<sequence length="614" mass="69736">MDTNRGGRLVTRPLLNDAGFDLKFFKRFWRITLLLFPSCKSPSVWLAALLLLLGLLEQYIIYNIGLIPSKFYKIFLDDDSSEFTSHLLYSIGLILAEAFILSTKLYVASVLYITWRQSICRALHDLYFKNILYYKLNVIEKSIDNPDQRITQDVDQLCNKFSQILVPLIITPFTIGYYFYKCWTVTSYLGPVSTLVFFAVFTIINKLLMSPVVKYFYLQQKREGDFRFHHMLLRTNSESAAFFRAGRVERSKANAKLHNLISTQAKLIRWEYALNYVIKTADYLGSILSYIAIAFPIFNGQYKDLSSADLSSLISQNGFFSIYLINCFTTMIDQSLQVTDIAGTAHRIGQLFEVLGKLKCEGIEDNSFLYSSFDSHFTSEVHPLTNSNTTAFTLQDVTYGLPKSLKVLCKNLSFQLTSGVSVLVTGNSGCGKTSLLRVLSGLWKASSGSVNINVCLGPTGLLYLPQKPYFTDGTLLEQVIYPLQERDTRTDEAVILNYLKLVGLEGLVERLGGVNVKTDWNWYDEMSPGEMQRLSFVRLFFHKPPFAILDEATSQVSQEMEALLYKTCCDLGITYLSIGHRTTIRPFHDLELQLKEDGSWSLHSLEGSINSSRI</sequence>
<evidence type="ECO:0000256" key="8">
    <source>
        <dbReference type="SAM" id="Phobius"/>
    </source>
</evidence>
<evidence type="ECO:0000256" key="1">
    <source>
        <dbReference type="ARBA" id="ARBA00008575"/>
    </source>
</evidence>
<dbReference type="OrthoDB" id="422637at2759"/>
<dbReference type="RefSeq" id="XP_055879341.1">
    <property type="nucleotide sequence ID" value="XM_056023366.1"/>
</dbReference>
<evidence type="ECO:0000256" key="6">
    <source>
        <dbReference type="ARBA" id="ARBA00022989"/>
    </source>
</evidence>
<dbReference type="SUPFAM" id="SSF52540">
    <property type="entry name" value="P-loop containing nucleoside triphosphate hydrolases"/>
    <property type="match status" value="1"/>
</dbReference>
<dbReference type="Gene3D" id="1.20.1560.10">
    <property type="entry name" value="ABC transporter type 1, transmembrane domain"/>
    <property type="match status" value="1"/>
</dbReference>
<feature type="domain" description="ABC transporter" evidence="9">
    <location>
        <begin position="392"/>
        <end position="614"/>
    </location>
</feature>
<keyword evidence="3 8" id="KW-0812">Transmembrane</keyword>
<dbReference type="GO" id="GO:0140359">
    <property type="term" value="F:ABC-type transporter activity"/>
    <property type="evidence" value="ECO:0007669"/>
    <property type="project" value="InterPro"/>
</dbReference>
<dbReference type="GO" id="GO:0005324">
    <property type="term" value="F:long-chain fatty acid transmembrane transporter activity"/>
    <property type="evidence" value="ECO:0007669"/>
    <property type="project" value="TreeGrafter"/>
</dbReference>
<evidence type="ECO:0000256" key="7">
    <source>
        <dbReference type="ARBA" id="ARBA00023136"/>
    </source>
</evidence>
<keyword evidence="6 8" id="KW-1133">Transmembrane helix</keyword>
<name>A0A9W2ZWJ6_BIOGL</name>
<evidence type="ECO:0000259" key="10">
    <source>
        <dbReference type="PROSITE" id="PS50929"/>
    </source>
</evidence>
<proteinExistence type="inferred from homology"/>
<evidence type="ECO:0000256" key="2">
    <source>
        <dbReference type="ARBA" id="ARBA00022448"/>
    </source>
</evidence>
<comment type="similarity">
    <text evidence="1">Belongs to the ABC transporter superfamily. ABCD family. Peroxisomal fatty acyl CoA transporter (TC 3.A.1.203) subfamily.</text>
</comment>
<dbReference type="InterPro" id="IPR017871">
    <property type="entry name" value="ABC_transporter-like_CS"/>
</dbReference>
<dbReference type="InterPro" id="IPR003439">
    <property type="entry name" value="ABC_transporter-like_ATP-bd"/>
</dbReference>
<feature type="transmembrane region" description="Helical" evidence="8">
    <location>
        <begin position="87"/>
        <end position="113"/>
    </location>
</feature>
<dbReference type="PROSITE" id="PS50893">
    <property type="entry name" value="ABC_TRANSPORTER_2"/>
    <property type="match status" value="1"/>
</dbReference>
<dbReference type="OMA" id="KQFHDME"/>
<accession>A0A9W2ZWJ6</accession>
<evidence type="ECO:0000256" key="4">
    <source>
        <dbReference type="ARBA" id="ARBA00022741"/>
    </source>
</evidence>